<dbReference type="AlphaFoldDB" id="A0A5C5Z1A7"/>
<dbReference type="SUPFAM" id="SSF48150">
    <property type="entry name" value="DNA-glycosylase"/>
    <property type="match status" value="1"/>
</dbReference>
<accession>A0A5C5Z1A7</accession>
<feature type="compositionally biased region" description="Basic residues" evidence="1">
    <location>
        <begin position="355"/>
        <end position="365"/>
    </location>
</feature>
<dbReference type="OrthoDB" id="268440at2"/>
<reference evidence="2 3" key="1">
    <citation type="submission" date="2019-02" db="EMBL/GenBank/DDBJ databases">
        <title>Deep-cultivation of Planctomycetes and their phenomic and genomic characterization uncovers novel biology.</title>
        <authorList>
            <person name="Wiegand S."/>
            <person name="Jogler M."/>
            <person name="Boedeker C."/>
            <person name="Pinto D."/>
            <person name="Vollmers J."/>
            <person name="Rivas-Marin E."/>
            <person name="Kohn T."/>
            <person name="Peeters S.H."/>
            <person name="Heuer A."/>
            <person name="Rast P."/>
            <person name="Oberbeckmann S."/>
            <person name="Bunk B."/>
            <person name="Jeske O."/>
            <person name="Meyerdierks A."/>
            <person name="Storesund J.E."/>
            <person name="Kallscheuer N."/>
            <person name="Luecker S."/>
            <person name="Lage O.M."/>
            <person name="Pohl T."/>
            <person name="Merkel B.J."/>
            <person name="Hornburger P."/>
            <person name="Mueller R.-W."/>
            <person name="Bruemmer F."/>
            <person name="Labrenz M."/>
            <person name="Spormann A.M."/>
            <person name="Op Den Camp H."/>
            <person name="Overmann J."/>
            <person name="Amann R."/>
            <person name="Jetten M.S.M."/>
            <person name="Mascher T."/>
            <person name="Medema M.H."/>
            <person name="Devos D.P."/>
            <person name="Kaster A.-K."/>
            <person name="Ovreas L."/>
            <person name="Rohde M."/>
            <person name="Galperin M.Y."/>
            <person name="Jogler C."/>
        </authorList>
    </citation>
    <scope>NUCLEOTIDE SEQUENCE [LARGE SCALE GENOMIC DNA]</scope>
    <source>
        <strain evidence="2 3">CA13</strain>
    </source>
</reference>
<organism evidence="2 3">
    <name type="scientific">Novipirellula herctigrandis</name>
    <dbReference type="NCBI Taxonomy" id="2527986"/>
    <lineage>
        <taxon>Bacteria</taxon>
        <taxon>Pseudomonadati</taxon>
        <taxon>Planctomycetota</taxon>
        <taxon>Planctomycetia</taxon>
        <taxon>Pirellulales</taxon>
        <taxon>Pirellulaceae</taxon>
        <taxon>Novipirellula</taxon>
    </lineage>
</organism>
<evidence type="ECO:0000313" key="2">
    <source>
        <dbReference type="EMBL" id="TWT80816.1"/>
    </source>
</evidence>
<feature type="compositionally biased region" description="Basic and acidic residues" evidence="1">
    <location>
        <begin position="304"/>
        <end position="315"/>
    </location>
</feature>
<feature type="compositionally biased region" description="Basic residues" evidence="1">
    <location>
        <begin position="375"/>
        <end position="390"/>
    </location>
</feature>
<gene>
    <name evidence="2" type="ORF">CA13_22620</name>
</gene>
<proteinExistence type="predicted"/>
<dbReference type="EMBL" id="SJPJ01000001">
    <property type="protein sequence ID" value="TWT80816.1"/>
    <property type="molecule type" value="Genomic_DNA"/>
</dbReference>
<feature type="compositionally biased region" description="Basic residues" evidence="1">
    <location>
        <begin position="293"/>
        <end position="303"/>
    </location>
</feature>
<comment type="caution">
    <text evidence="2">The sequence shown here is derived from an EMBL/GenBank/DDBJ whole genome shotgun (WGS) entry which is preliminary data.</text>
</comment>
<feature type="compositionally biased region" description="Low complexity" evidence="1">
    <location>
        <begin position="333"/>
        <end position="354"/>
    </location>
</feature>
<keyword evidence="3" id="KW-1185">Reference proteome</keyword>
<dbReference type="InterPro" id="IPR023170">
    <property type="entry name" value="HhH_base_excis_C"/>
</dbReference>
<feature type="compositionally biased region" description="Low complexity" evidence="1">
    <location>
        <begin position="277"/>
        <end position="286"/>
    </location>
</feature>
<feature type="region of interest" description="Disordered" evidence="1">
    <location>
        <begin position="259"/>
        <end position="390"/>
    </location>
</feature>
<name>A0A5C5Z1A7_9BACT</name>
<protein>
    <submittedName>
        <fullName evidence="2">Uncharacterized protein</fullName>
    </submittedName>
</protein>
<sequence>MSASNRASLITKLFTALKKHYTPTPQQPPRPLLEHMLYASLLQDAPAELADEGMAKCEQDFFDWNEVRVTTISELSQVLSRLPDPVKAATRVKSNLQSVFEEFYTFDIDHLKKDNLGKAVAKFEKMPGVTPFVLSYTVQHGLGGHSIPVDYSAMVILMVTEIASQPEAAGGKVPGLERAIPKSKGIEFSDLLHQAGVALSNSTKDKKARALVDEVAKGSSQRLDEWLSGKKAAKKRVAKRKAAQAQAAKEEAELAAEEEKAAKSKKTSKSTKKSASKTEAAAAQPAKDAKSTAKAKAKSVKPPKKADEAESEAAKKKPTTKKATAAKKETPTKKAPTPKKASAASKPTSTSQPTAKKKKTVKKSAKPLASEPKATSKKSNSRKLTKRKPR</sequence>
<dbReference type="InterPro" id="IPR011257">
    <property type="entry name" value="DNA_glycosylase"/>
</dbReference>
<dbReference type="Gene3D" id="1.10.1670.10">
    <property type="entry name" value="Helix-hairpin-Helix base-excision DNA repair enzymes (C-terminal)"/>
    <property type="match status" value="1"/>
</dbReference>
<feature type="compositionally biased region" description="Basic residues" evidence="1">
    <location>
        <begin position="263"/>
        <end position="275"/>
    </location>
</feature>
<evidence type="ECO:0000256" key="1">
    <source>
        <dbReference type="SAM" id="MobiDB-lite"/>
    </source>
</evidence>
<dbReference type="RefSeq" id="WP_146396069.1">
    <property type="nucleotide sequence ID" value="NZ_SJPJ01000001.1"/>
</dbReference>
<dbReference type="GO" id="GO:0006281">
    <property type="term" value="P:DNA repair"/>
    <property type="evidence" value="ECO:0007669"/>
    <property type="project" value="InterPro"/>
</dbReference>
<dbReference type="Proteomes" id="UP000315010">
    <property type="component" value="Unassembled WGS sequence"/>
</dbReference>
<dbReference type="GO" id="GO:0003824">
    <property type="term" value="F:catalytic activity"/>
    <property type="evidence" value="ECO:0007669"/>
    <property type="project" value="InterPro"/>
</dbReference>
<dbReference type="Gene3D" id="1.10.340.30">
    <property type="entry name" value="Hypothetical protein, domain 2"/>
    <property type="match status" value="1"/>
</dbReference>
<evidence type="ECO:0000313" key="3">
    <source>
        <dbReference type="Proteomes" id="UP000315010"/>
    </source>
</evidence>